<dbReference type="GO" id="GO:0005829">
    <property type="term" value="C:cytosol"/>
    <property type="evidence" value="ECO:0007669"/>
    <property type="project" value="TreeGrafter"/>
</dbReference>
<proteinExistence type="predicted"/>
<dbReference type="InterPro" id="IPR006221">
    <property type="entry name" value="TrpG/PapA_dom"/>
</dbReference>
<dbReference type="InterPro" id="IPR029062">
    <property type="entry name" value="Class_I_gatase-like"/>
</dbReference>
<evidence type="ECO:0000313" key="6">
    <source>
        <dbReference type="EMBL" id="MDT0581133.1"/>
    </source>
</evidence>
<dbReference type="GO" id="GO:0002047">
    <property type="term" value="P:phenazine biosynthetic process"/>
    <property type="evidence" value="ECO:0007669"/>
    <property type="project" value="TreeGrafter"/>
</dbReference>
<feature type="domain" description="Glutamine amidotransferase" evidence="5">
    <location>
        <begin position="7"/>
        <end position="195"/>
    </location>
</feature>
<evidence type="ECO:0000259" key="5">
    <source>
        <dbReference type="Pfam" id="PF00117"/>
    </source>
</evidence>
<dbReference type="GO" id="GO:0004049">
    <property type="term" value="F:anthranilate synthase activity"/>
    <property type="evidence" value="ECO:0007669"/>
    <property type="project" value="UniProtKB-EC"/>
</dbReference>
<reference evidence="6 7" key="1">
    <citation type="submission" date="2023-09" db="EMBL/GenBank/DDBJ databases">
        <authorList>
            <person name="Rey-Velasco X."/>
        </authorList>
    </citation>
    <scope>NUCLEOTIDE SEQUENCE [LARGE SCALE GENOMIC DNA]</scope>
    <source>
        <strain evidence="6 7">W409</strain>
    </source>
</reference>
<name>A0AAW8QVD5_9ALTE</name>
<dbReference type="RefSeq" id="WP_311359947.1">
    <property type="nucleotide sequence ID" value="NZ_JAVRIE010000001.1"/>
</dbReference>
<keyword evidence="7" id="KW-1185">Reference proteome</keyword>
<dbReference type="NCBIfam" id="TIGR00566">
    <property type="entry name" value="trpG_papA"/>
    <property type="match status" value="1"/>
</dbReference>
<dbReference type="Pfam" id="PF00117">
    <property type="entry name" value="GATase"/>
    <property type="match status" value="1"/>
</dbReference>
<dbReference type="GO" id="GO:0000162">
    <property type="term" value="P:L-tryptophan biosynthetic process"/>
    <property type="evidence" value="ECO:0007669"/>
    <property type="project" value="TreeGrafter"/>
</dbReference>
<dbReference type="EMBL" id="JAVRIE010000001">
    <property type="protein sequence ID" value="MDT0581133.1"/>
    <property type="molecule type" value="Genomic_DNA"/>
</dbReference>
<evidence type="ECO:0000256" key="1">
    <source>
        <dbReference type="ARBA" id="ARBA00012266"/>
    </source>
</evidence>
<dbReference type="PANTHER" id="PTHR43418">
    <property type="entry name" value="MULTIFUNCTIONAL TRYPTOPHAN BIOSYNTHESIS PROTEIN-RELATED"/>
    <property type="match status" value="1"/>
</dbReference>
<dbReference type="PANTHER" id="PTHR43418:SF2">
    <property type="entry name" value="BIFUNCTIONAL PROTEIN TRPGD"/>
    <property type="match status" value="1"/>
</dbReference>
<keyword evidence="2" id="KW-0315">Glutamine amidotransferase</keyword>
<evidence type="ECO:0000256" key="2">
    <source>
        <dbReference type="ARBA" id="ARBA00022962"/>
    </source>
</evidence>
<sequence length="216" mass="23514">MSAINLVLIDNVDSFTYNLVDEIRSLGVEMTIYRNTVDTQTVLDKLAEYKKQGPSLLMLSPGPGAPSDAGCMPELLKKVKGIYPVIGICLGHQAIVEAYGGTVARAPYVMHGKSSQMQFLEDQDTLSIFAGLTNPLSIARYHSLVATSMPDDLKTIASIDGLVMAALHPKHKMLGFQFHPESILTCDGSQLLMQSIRYLVEEPISANEKKVTKAST</sequence>
<dbReference type="AlphaFoldDB" id="A0AAW8QVD5"/>
<comment type="caution">
    <text evidence="6">The sequence shown here is derived from an EMBL/GenBank/DDBJ whole genome shotgun (WGS) entry which is preliminary data.</text>
</comment>
<evidence type="ECO:0000256" key="4">
    <source>
        <dbReference type="ARBA" id="ARBA00047683"/>
    </source>
</evidence>
<gene>
    <name evidence="6" type="ORF">RM544_01155</name>
</gene>
<dbReference type="CDD" id="cd01743">
    <property type="entry name" value="GATase1_Anthranilate_Synthase"/>
    <property type="match status" value="1"/>
</dbReference>
<dbReference type="Proteomes" id="UP001249020">
    <property type="component" value="Unassembled WGS sequence"/>
</dbReference>
<protein>
    <recommendedName>
        <fullName evidence="1">anthranilate synthase</fullName>
        <ecNumber evidence="1">4.1.3.27</ecNumber>
    </recommendedName>
</protein>
<dbReference type="SUPFAM" id="SSF52317">
    <property type="entry name" value="Class I glutamine amidotransferase-like"/>
    <property type="match status" value="1"/>
</dbReference>
<dbReference type="InterPro" id="IPR017926">
    <property type="entry name" value="GATASE"/>
</dbReference>
<dbReference type="PRINTS" id="PR00099">
    <property type="entry name" value="CPSGATASE"/>
</dbReference>
<dbReference type="EC" id="4.1.3.27" evidence="1"/>
<evidence type="ECO:0000256" key="3">
    <source>
        <dbReference type="ARBA" id="ARBA00023239"/>
    </source>
</evidence>
<comment type="catalytic activity">
    <reaction evidence="4">
        <text>chorismate + L-glutamine = anthranilate + pyruvate + L-glutamate + H(+)</text>
        <dbReference type="Rhea" id="RHEA:21732"/>
        <dbReference type="ChEBI" id="CHEBI:15361"/>
        <dbReference type="ChEBI" id="CHEBI:15378"/>
        <dbReference type="ChEBI" id="CHEBI:16567"/>
        <dbReference type="ChEBI" id="CHEBI:29748"/>
        <dbReference type="ChEBI" id="CHEBI:29985"/>
        <dbReference type="ChEBI" id="CHEBI:58359"/>
        <dbReference type="EC" id="4.1.3.27"/>
    </reaction>
</comment>
<organism evidence="6 7">
    <name type="scientific">Brumicola blandensis</name>
    <dbReference type="NCBI Taxonomy" id="3075611"/>
    <lineage>
        <taxon>Bacteria</taxon>
        <taxon>Pseudomonadati</taxon>
        <taxon>Pseudomonadota</taxon>
        <taxon>Gammaproteobacteria</taxon>
        <taxon>Alteromonadales</taxon>
        <taxon>Alteromonadaceae</taxon>
        <taxon>Brumicola</taxon>
    </lineage>
</organism>
<keyword evidence="3 6" id="KW-0456">Lyase</keyword>
<accession>A0AAW8QVD5</accession>
<dbReference type="PROSITE" id="PS51273">
    <property type="entry name" value="GATASE_TYPE_1"/>
    <property type="match status" value="1"/>
</dbReference>
<dbReference type="Gene3D" id="3.40.50.880">
    <property type="match status" value="1"/>
</dbReference>
<evidence type="ECO:0000313" key="7">
    <source>
        <dbReference type="Proteomes" id="UP001249020"/>
    </source>
</evidence>
<dbReference type="GO" id="GO:0004048">
    <property type="term" value="F:anthranilate phosphoribosyltransferase activity"/>
    <property type="evidence" value="ECO:0007669"/>
    <property type="project" value="TreeGrafter"/>
</dbReference>
<dbReference type="PRINTS" id="PR00097">
    <property type="entry name" value="ANTSNTHASEII"/>
</dbReference>
<dbReference type="FunFam" id="3.40.50.880:FF:000003">
    <property type="entry name" value="Anthranilate synthase component II"/>
    <property type="match status" value="1"/>
</dbReference>
<dbReference type="PRINTS" id="PR00096">
    <property type="entry name" value="GATASE"/>
</dbReference>
<dbReference type="InterPro" id="IPR050472">
    <property type="entry name" value="Anth_synth/Amidotransfase"/>
</dbReference>